<organism evidence="1 2">
    <name type="scientific">Mycena maculata</name>
    <dbReference type="NCBI Taxonomy" id="230809"/>
    <lineage>
        <taxon>Eukaryota</taxon>
        <taxon>Fungi</taxon>
        <taxon>Dikarya</taxon>
        <taxon>Basidiomycota</taxon>
        <taxon>Agaricomycotina</taxon>
        <taxon>Agaricomycetes</taxon>
        <taxon>Agaricomycetidae</taxon>
        <taxon>Agaricales</taxon>
        <taxon>Marasmiineae</taxon>
        <taxon>Mycenaceae</taxon>
        <taxon>Mycena</taxon>
    </lineage>
</organism>
<reference evidence="1" key="1">
    <citation type="submission" date="2023-03" db="EMBL/GenBank/DDBJ databases">
        <title>Massive genome expansion in bonnet fungi (Mycena s.s.) driven by repeated elements and novel gene families across ecological guilds.</title>
        <authorList>
            <consortium name="Lawrence Berkeley National Laboratory"/>
            <person name="Harder C.B."/>
            <person name="Miyauchi S."/>
            <person name="Viragh M."/>
            <person name="Kuo A."/>
            <person name="Thoen E."/>
            <person name="Andreopoulos B."/>
            <person name="Lu D."/>
            <person name="Skrede I."/>
            <person name="Drula E."/>
            <person name="Henrissat B."/>
            <person name="Morin E."/>
            <person name="Kohler A."/>
            <person name="Barry K."/>
            <person name="LaButti K."/>
            <person name="Morin E."/>
            <person name="Salamov A."/>
            <person name="Lipzen A."/>
            <person name="Mereny Z."/>
            <person name="Hegedus B."/>
            <person name="Baldrian P."/>
            <person name="Stursova M."/>
            <person name="Weitz H."/>
            <person name="Taylor A."/>
            <person name="Grigoriev I.V."/>
            <person name="Nagy L.G."/>
            <person name="Martin F."/>
            <person name="Kauserud H."/>
        </authorList>
    </citation>
    <scope>NUCLEOTIDE SEQUENCE</scope>
    <source>
        <strain evidence="1">CBHHK188m</strain>
    </source>
</reference>
<dbReference type="AlphaFoldDB" id="A0AAD7NZU4"/>
<evidence type="ECO:0000313" key="2">
    <source>
        <dbReference type="Proteomes" id="UP001215280"/>
    </source>
</evidence>
<accession>A0AAD7NZU4</accession>
<evidence type="ECO:0000313" key="1">
    <source>
        <dbReference type="EMBL" id="KAJ7781872.1"/>
    </source>
</evidence>
<proteinExistence type="predicted"/>
<comment type="caution">
    <text evidence="1">The sequence shown here is derived from an EMBL/GenBank/DDBJ whole genome shotgun (WGS) entry which is preliminary data.</text>
</comment>
<sequence length="127" mass="13307">MSFAAKFAAPTRRAPLTPTANARVPRWPGPPAELNFRALAFACASALGARMFHSSAADAQAPGGTLGPYLQAPAIATPTGVLPGMIHRPNFVCLLFFVSFGASNYKVKRDAADTVLLGAPPINSENR</sequence>
<protein>
    <submittedName>
        <fullName evidence="1">Uncharacterized protein</fullName>
    </submittedName>
</protein>
<gene>
    <name evidence="1" type="ORF">DFH07DRAFT_935736</name>
</gene>
<dbReference type="EMBL" id="JARJLG010000004">
    <property type="protein sequence ID" value="KAJ7781872.1"/>
    <property type="molecule type" value="Genomic_DNA"/>
</dbReference>
<keyword evidence="2" id="KW-1185">Reference proteome</keyword>
<name>A0AAD7NZU4_9AGAR</name>
<dbReference type="Proteomes" id="UP001215280">
    <property type="component" value="Unassembled WGS sequence"/>
</dbReference>